<dbReference type="EMBL" id="BNCO01000011">
    <property type="protein sequence ID" value="GIL51802.1"/>
    <property type="molecule type" value="Genomic_DNA"/>
</dbReference>
<dbReference type="AlphaFoldDB" id="A0A8J4B1F8"/>
<name>A0A8J4B1F8_9CHLO</name>
<keyword evidence="3" id="KW-1185">Reference proteome</keyword>
<protein>
    <recommendedName>
        <fullName evidence="4">SGNH hydrolase-type esterase domain-containing protein</fullName>
    </recommendedName>
</protein>
<evidence type="ECO:0000256" key="1">
    <source>
        <dbReference type="SAM" id="SignalP"/>
    </source>
</evidence>
<dbReference type="InterPro" id="IPR036514">
    <property type="entry name" value="SGNH_hydro_sf"/>
</dbReference>
<dbReference type="PANTHER" id="PTHR34407">
    <property type="entry name" value="EXPRESSED PROTEIN"/>
    <property type="match status" value="1"/>
</dbReference>
<dbReference type="PANTHER" id="PTHR34407:SF1">
    <property type="entry name" value="SGNH HYDROLASE-TYPE ESTERASE DOMAIN-CONTAINING PROTEIN"/>
    <property type="match status" value="1"/>
</dbReference>
<accession>A0A8J4B1F8</accession>
<dbReference type="SUPFAM" id="SSF52266">
    <property type="entry name" value="SGNH hydrolase"/>
    <property type="match status" value="1"/>
</dbReference>
<proteinExistence type="predicted"/>
<sequence>MYVQFCWIHALLLLQSFLVQSLPITRPELPTSQHCCPIARNLLWSKTVQGLDSSASRLIARLLRYRFLLPELQLRDGLEHLGTGIRLRSFVSDLVKASRPLKIGVVGGSISWGEGAGTHGKTDWFSVFMNWLASAAPGEVSGRNGCVPGTTSNYMLLCLDHSVDPDVDLVFVECSSRDGFVDKLILNSIVGGYEQLLRRLLELPGRPAVVLVHVPYLRPTSFSPFPITSEDVQGALAAYYDLPAVSLRNALYPLNVHDPTRDFLWNQTFADTHPGDAGHKTLADLAVHLLQETALGLVHYPVSEGEALQRDEPLPPPMYEGNFPPPTPSCLRGPNLLDLMVSAEGWTWANEGSKTRPRWGFVATTPGSNLFLRLDIRDLQAAEGGTKAVSTVPVLLQYFKSYKTMMGSILLRCEGGCSCPKQTLDGWHEERVSQTSMDLIRTSRVDNATTCDLSLTVLEETRTAGHKFKISGVVVGVGYELSGAYDHKYWRIPEGTL</sequence>
<evidence type="ECO:0008006" key="4">
    <source>
        <dbReference type="Google" id="ProtNLM"/>
    </source>
</evidence>
<keyword evidence="1" id="KW-0732">Signal</keyword>
<gene>
    <name evidence="2" type="ORF">Vafri_7716</name>
</gene>
<dbReference type="Gene3D" id="3.40.50.1110">
    <property type="entry name" value="SGNH hydrolase"/>
    <property type="match status" value="1"/>
</dbReference>
<feature type="chain" id="PRO_5035168295" description="SGNH hydrolase-type esterase domain-containing protein" evidence="1">
    <location>
        <begin position="22"/>
        <end position="497"/>
    </location>
</feature>
<comment type="caution">
    <text evidence="2">The sequence shown here is derived from an EMBL/GenBank/DDBJ whole genome shotgun (WGS) entry which is preliminary data.</text>
</comment>
<evidence type="ECO:0000313" key="3">
    <source>
        <dbReference type="Proteomes" id="UP000747399"/>
    </source>
</evidence>
<dbReference type="CDD" id="cd00229">
    <property type="entry name" value="SGNH_hydrolase"/>
    <property type="match status" value="1"/>
</dbReference>
<feature type="signal peptide" evidence="1">
    <location>
        <begin position="1"/>
        <end position="21"/>
    </location>
</feature>
<dbReference type="Proteomes" id="UP000747399">
    <property type="component" value="Unassembled WGS sequence"/>
</dbReference>
<evidence type="ECO:0000313" key="2">
    <source>
        <dbReference type="EMBL" id="GIL51802.1"/>
    </source>
</evidence>
<reference evidence="2" key="1">
    <citation type="journal article" date="2021" name="Proc. Natl. Acad. Sci. U.S.A.">
        <title>Three genomes in the algal genus Volvox reveal the fate of a haploid sex-determining region after a transition to homothallism.</title>
        <authorList>
            <person name="Yamamoto K."/>
            <person name="Hamaji T."/>
            <person name="Kawai-Toyooka H."/>
            <person name="Matsuzaki R."/>
            <person name="Takahashi F."/>
            <person name="Nishimura Y."/>
            <person name="Kawachi M."/>
            <person name="Noguchi H."/>
            <person name="Minakuchi Y."/>
            <person name="Umen J.G."/>
            <person name="Toyoda A."/>
            <person name="Nozaki H."/>
        </authorList>
    </citation>
    <scope>NUCLEOTIDE SEQUENCE</scope>
    <source>
        <strain evidence="2">NIES-3780</strain>
    </source>
</reference>
<organism evidence="2 3">
    <name type="scientific">Volvox africanus</name>
    <dbReference type="NCBI Taxonomy" id="51714"/>
    <lineage>
        <taxon>Eukaryota</taxon>
        <taxon>Viridiplantae</taxon>
        <taxon>Chlorophyta</taxon>
        <taxon>core chlorophytes</taxon>
        <taxon>Chlorophyceae</taxon>
        <taxon>CS clade</taxon>
        <taxon>Chlamydomonadales</taxon>
        <taxon>Volvocaceae</taxon>
        <taxon>Volvox</taxon>
    </lineage>
</organism>